<protein>
    <submittedName>
        <fullName evidence="5">Rhamnosyltransferase</fullName>
    </submittedName>
</protein>
<dbReference type="EMBL" id="FPBH01000030">
    <property type="protein sequence ID" value="SFU24806.1"/>
    <property type="molecule type" value="Genomic_DNA"/>
</dbReference>
<keyword evidence="2" id="KW-0328">Glycosyltransferase</keyword>
<dbReference type="PANTHER" id="PTHR43630:SF1">
    <property type="entry name" value="POLY-BETA-1,6-N-ACETYL-D-GLUCOSAMINE SYNTHASE"/>
    <property type="match status" value="1"/>
</dbReference>
<dbReference type="SUPFAM" id="SSF53448">
    <property type="entry name" value="Nucleotide-diphospho-sugar transferases"/>
    <property type="match status" value="1"/>
</dbReference>
<feature type="domain" description="Glycosyltransferase 2-like" evidence="4">
    <location>
        <begin position="12"/>
        <end position="176"/>
    </location>
</feature>
<gene>
    <name evidence="5" type="ORF">SAMN05192563_10302</name>
</gene>
<dbReference type="Gene3D" id="3.90.550.10">
    <property type="entry name" value="Spore Coat Polysaccharide Biosynthesis Protein SpsA, Chain A"/>
    <property type="match status" value="1"/>
</dbReference>
<dbReference type="CDD" id="cd00761">
    <property type="entry name" value="Glyco_tranf_GTA_type"/>
    <property type="match status" value="1"/>
</dbReference>
<evidence type="ECO:0000259" key="4">
    <source>
        <dbReference type="Pfam" id="PF00535"/>
    </source>
</evidence>
<sequence>MDSINGAAKVACIVPTYNGREDLIRLMQSLRSQSQKFDFIVVDSSSRDGTAEVAAAHGATVFSIPTDEFNHGATRQRMIDNNPGYDFYVFLTQDAYLEDQYALENIIRPFANKEVGAVCGRQLPHLDASVLSMHARTFNYPDASEVKSLKTADKSGMKAAFMSNSFSAYRGEAIKAVGGFPAHVILSEDMYVAAKMLLNGWKIAYEGSARCRHSHNYTLFQEFKRYFDIGVFHAREEWISKEVGGAGKEGLRYVINELKFLGMKKIHLWPISIVRNGLKLIAFRISRFEKYMSPAIKRRLSMHHRYWDDPFVR</sequence>
<accession>A0A1I7ELJ9</accession>
<organism evidence="5 6">
    <name type="scientific">Paraburkholderia aspalathi</name>
    <dbReference type="NCBI Taxonomy" id="1324617"/>
    <lineage>
        <taxon>Bacteria</taxon>
        <taxon>Pseudomonadati</taxon>
        <taxon>Pseudomonadota</taxon>
        <taxon>Betaproteobacteria</taxon>
        <taxon>Burkholderiales</taxon>
        <taxon>Burkholderiaceae</taxon>
        <taxon>Paraburkholderia</taxon>
    </lineage>
</organism>
<evidence type="ECO:0000256" key="2">
    <source>
        <dbReference type="ARBA" id="ARBA00022676"/>
    </source>
</evidence>
<dbReference type="Pfam" id="PF00535">
    <property type="entry name" value="Glycos_transf_2"/>
    <property type="match status" value="1"/>
</dbReference>
<keyword evidence="3 5" id="KW-0808">Transferase</keyword>
<proteinExistence type="inferred from homology"/>
<reference evidence="5 6" key="1">
    <citation type="submission" date="2016-10" db="EMBL/GenBank/DDBJ databases">
        <authorList>
            <person name="de Groot N.N."/>
        </authorList>
    </citation>
    <scope>NUCLEOTIDE SEQUENCE [LARGE SCALE GENOMIC DNA]</scope>
    <source>
        <strain evidence="5 6">LMG 27731</strain>
    </source>
</reference>
<evidence type="ECO:0000313" key="6">
    <source>
        <dbReference type="Proteomes" id="UP000198844"/>
    </source>
</evidence>
<dbReference type="AlphaFoldDB" id="A0A1I7ELJ9"/>
<evidence type="ECO:0000313" key="5">
    <source>
        <dbReference type="EMBL" id="SFU24806.1"/>
    </source>
</evidence>
<dbReference type="InterPro" id="IPR029044">
    <property type="entry name" value="Nucleotide-diphossugar_trans"/>
</dbReference>
<dbReference type="GO" id="GO:0016757">
    <property type="term" value="F:glycosyltransferase activity"/>
    <property type="evidence" value="ECO:0007669"/>
    <property type="project" value="UniProtKB-KW"/>
</dbReference>
<evidence type="ECO:0000256" key="1">
    <source>
        <dbReference type="ARBA" id="ARBA00006739"/>
    </source>
</evidence>
<name>A0A1I7ELJ9_9BURK</name>
<evidence type="ECO:0000256" key="3">
    <source>
        <dbReference type="ARBA" id="ARBA00022679"/>
    </source>
</evidence>
<dbReference type="RefSeq" id="WP_208620736.1">
    <property type="nucleotide sequence ID" value="NZ_FPBH01000030.1"/>
</dbReference>
<dbReference type="Proteomes" id="UP000198844">
    <property type="component" value="Unassembled WGS sequence"/>
</dbReference>
<dbReference type="PANTHER" id="PTHR43630">
    <property type="entry name" value="POLY-BETA-1,6-N-ACETYL-D-GLUCOSAMINE SYNTHASE"/>
    <property type="match status" value="1"/>
</dbReference>
<comment type="similarity">
    <text evidence="1">Belongs to the glycosyltransferase 2 family.</text>
</comment>
<dbReference type="InterPro" id="IPR001173">
    <property type="entry name" value="Glyco_trans_2-like"/>
</dbReference>